<evidence type="ECO:0000313" key="11">
    <source>
        <dbReference type="Proteomes" id="UP000001307"/>
    </source>
</evidence>
<feature type="domain" description="Transcription elongation factor Eaf N-terminal" evidence="9">
    <location>
        <begin position="18"/>
        <end position="96"/>
    </location>
</feature>
<gene>
    <name evidence="10" type="ORF">GSOID_T00003436001</name>
</gene>
<dbReference type="Pfam" id="PF09816">
    <property type="entry name" value="EAF"/>
    <property type="match status" value="1"/>
</dbReference>
<feature type="compositionally biased region" description="Polar residues" evidence="8">
    <location>
        <begin position="112"/>
        <end position="123"/>
    </location>
</feature>
<feature type="compositionally biased region" description="Basic and acidic residues" evidence="8">
    <location>
        <begin position="124"/>
        <end position="140"/>
    </location>
</feature>
<feature type="compositionally biased region" description="Acidic residues" evidence="8">
    <location>
        <begin position="187"/>
        <end position="197"/>
    </location>
</feature>
<evidence type="ECO:0000256" key="5">
    <source>
        <dbReference type="ARBA" id="ARBA00023159"/>
    </source>
</evidence>
<keyword evidence="11" id="KW-1185">Reference proteome</keyword>
<evidence type="ECO:0000256" key="2">
    <source>
        <dbReference type="ARBA" id="ARBA00007798"/>
    </source>
</evidence>
<dbReference type="GO" id="GO:0003711">
    <property type="term" value="F:transcription elongation factor activity"/>
    <property type="evidence" value="ECO:0007669"/>
    <property type="project" value="TreeGrafter"/>
</dbReference>
<dbReference type="Proteomes" id="UP000001307">
    <property type="component" value="Unassembled WGS sequence"/>
</dbReference>
<sequence>MLSNFMATHFQCHIVTKKFVPTSIIKDKEGIFEINSEKRELHIKLPKKKDDTIEPIVFSGEFRQTEGKQCLIIVDKQTGQITLEKVTSKSLVGLSREAIVEKIHFKDKESPRTPTQDQAANSSEPKRFKLEEEPFSRDLTPKNVESPPDIIFPSNEKENMPISDMTTSGTSDESSDDENSDKKSSDDSEDSSDESSDETSNATDPLEDLIAAPSQSSSTFQPNQGDMQFGQIGLDLSENSESD</sequence>
<feature type="compositionally biased region" description="Low complexity" evidence="8">
    <location>
        <begin position="163"/>
        <end position="172"/>
    </location>
</feature>
<evidence type="ECO:0000313" key="10">
    <source>
        <dbReference type="EMBL" id="CBY08065.1"/>
    </source>
</evidence>
<dbReference type="InParanoid" id="E4X789"/>
<keyword evidence="3" id="KW-0597">Phosphoprotein</keyword>
<evidence type="ECO:0000256" key="3">
    <source>
        <dbReference type="ARBA" id="ARBA00022553"/>
    </source>
</evidence>
<evidence type="ECO:0000256" key="1">
    <source>
        <dbReference type="ARBA" id="ARBA00004123"/>
    </source>
</evidence>
<organism evidence="10">
    <name type="scientific">Oikopleura dioica</name>
    <name type="common">Tunicate</name>
    <dbReference type="NCBI Taxonomy" id="34765"/>
    <lineage>
        <taxon>Eukaryota</taxon>
        <taxon>Metazoa</taxon>
        <taxon>Chordata</taxon>
        <taxon>Tunicata</taxon>
        <taxon>Appendicularia</taxon>
        <taxon>Copelata</taxon>
        <taxon>Oikopleuridae</taxon>
        <taxon>Oikopleura</taxon>
    </lineage>
</organism>
<dbReference type="AlphaFoldDB" id="E4X789"/>
<dbReference type="EMBL" id="FN653027">
    <property type="protein sequence ID" value="CBY08065.1"/>
    <property type="molecule type" value="Genomic_DNA"/>
</dbReference>
<dbReference type="GO" id="GO:0006368">
    <property type="term" value="P:transcription elongation by RNA polymerase II"/>
    <property type="evidence" value="ECO:0007669"/>
    <property type="project" value="InterPro"/>
</dbReference>
<comment type="similarity">
    <text evidence="2">Belongs to the EAF family.</text>
</comment>
<name>E4X789_OIKDI</name>
<evidence type="ECO:0000256" key="6">
    <source>
        <dbReference type="ARBA" id="ARBA00023163"/>
    </source>
</evidence>
<dbReference type="PANTHER" id="PTHR15970:SF2">
    <property type="entry name" value="ELL-ASSOCIATED FACTOR EAF"/>
    <property type="match status" value="1"/>
</dbReference>
<reference evidence="10" key="1">
    <citation type="journal article" date="2010" name="Science">
        <title>Plasticity of animal genome architecture unmasked by rapid evolution of a pelagic tunicate.</title>
        <authorList>
            <person name="Denoeud F."/>
            <person name="Henriet S."/>
            <person name="Mungpakdee S."/>
            <person name="Aury J.M."/>
            <person name="Da Silva C."/>
            <person name="Brinkmann H."/>
            <person name="Mikhaleva J."/>
            <person name="Olsen L.C."/>
            <person name="Jubin C."/>
            <person name="Canestro C."/>
            <person name="Bouquet J.M."/>
            <person name="Danks G."/>
            <person name="Poulain J."/>
            <person name="Campsteijn C."/>
            <person name="Adamski M."/>
            <person name="Cross I."/>
            <person name="Yadetie F."/>
            <person name="Muffato M."/>
            <person name="Louis A."/>
            <person name="Butcher S."/>
            <person name="Tsagkogeorga G."/>
            <person name="Konrad A."/>
            <person name="Singh S."/>
            <person name="Jensen M.F."/>
            <person name="Cong E.H."/>
            <person name="Eikeseth-Otteraa H."/>
            <person name="Noel B."/>
            <person name="Anthouard V."/>
            <person name="Porcel B.M."/>
            <person name="Kachouri-Lafond R."/>
            <person name="Nishino A."/>
            <person name="Ugolini M."/>
            <person name="Chourrout P."/>
            <person name="Nishida H."/>
            <person name="Aasland R."/>
            <person name="Huzurbazar S."/>
            <person name="Westhof E."/>
            <person name="Delsuc F."/>
            <person name="Lehrach H."/>
            <person name="Reinhardt R."/>
            <person name="Weissenbach J."/>
            <person name="Roy S.W."/>
            <person name="Artiguenave F."/>
            <person name="Postlethwait J.H."/>
            <person name="Manak J.R."/>
            <person name="Thompson E.M."/>
            <person name="Jaillon O."/>
            <person name="Du Pasquier L."/>
            <person name="Boudinot P."/>
            <person name="Liberles D.A."/>
            <person name="Volff J.N."/>
            <person name="Philippe H."/>
            <person name="Lenhard B."/>
            <person name="Roest Crollius H."/>
            <person name="Wincker P."/>
            <person name="Chourrout D."/>
        </authorList>
    </citation>
    <scope>NUCLEOTIDE SEQUENCE [LARGE SCALE GENOMIC DNA]</scope>
</reference>
<evidence type="ECO:0000256" key="8">
    <source>
        <dbReference type="SAM" id="MobiDB-lite"/>
    </source>
</evidence>
<evidence type="ECO:0000259" key="9">
    <source>
        <dbReference type="Pfam" id="PF09816"/>
    </source>
</evidence>
<accession>E4X789</accession>
<dbReference type="OrthoDB" id="125903at2759"/>
<evidence type="ECO:0000256" key="7">
    <source>
        <dbReference type="ARBA" id="ARBA00023242"/>
    </source>
</evidence>
<feature type="compositionally biased region" description="Polar residues" evidence="8">
    <location>
        <begin position="213"/>
        <end position="226"/>
    </location>
</feature>
<keyword evidence="6" id="KW-0804">Transcription</keyword>
<evidence type="ECO:0000256" key="4">
    <source>
        <dbReference type="ARBA" id="ARBA00023015"/>
    </source>
</evidence>
<dbReference type="PANTHER" id="PTHR15970">
    <property type="entry name" value="ELL-ASSOCIATED FACTOR EAF"/>
    <property type="match status" value="1"/>
</dbReference>
<protein>
    <recommendedName>
        <fullName evidence="9">Transcription elongation factor Eaf N-terminal domain-containing protein</fullName>
    </recommendedName>
</protein>
<feature type="region of interest" description="Disordered" evidence="8">
    <location>
        <begin position="105"/>
        <end position="243"/>
    </location>
</feature>
<proteinExistence type="inferred from homology"/>
<keyword evidence="4" id="KW-0805">Transcription regulation</keyword>
<comment type="subcellular location">
    <subcellularLocation>
        <location evidence="1">Nucleus</location>
    </subcellularLocation>
</comment>
<dbReference type="InterPro" id="IPR019194">
    <property type="entry name" value="Tscrpt_elong_fac_Eaf_N"/>
</dbReference>
<keyword evidence="7" id="KW-0539">Nucleus</keyword>
<keyword evidence="5" id="KW-0010">Activator</keyword>
<dbReference type="GO" id="GO:0032783">
    <property type="term" value="C:super elongation complex"/>
    <property type="evidence" value="ECO:0007669"/>
    <property type="project" value="InterPro"/>
</dbReference>
<dbReference type="InterPro" id="IPR027093">
    <property type="entry name" value="EAF_fam"/>
</dbReference>